<feature type="domain" description="RING-type" evidence="9">
    <location>
        <begin position="463"/>
        <end position="511"/>
    </location>
</feature>
<dbReference type="Proteomes" id="UP001149074">
    <property type="component" value="Unassembled WGS sequence"/>
</dbReference>
<comment type="caution">
    <text evidence="10">The sequence shown here is derived from an EMBL/GenBank/DDBJ whole genome shotgun (WGS) entry which is preliminary data.</text>
</comment>
<dbReference type="PANTHER" id="PTHR45626:SF26">
    <property type="entry name" value="FAMILY HELICASE, PUTATIVE (AFU_ORTHOLOGUE AFUA_2G09120)-RELATED"/>
    <property type="match status" value="1"/>
</dbReference>
<dbReference type="GO" id="GO:0008270">
    <property type="term" value="F:zinc ion binding"/>
    <property type="evidence" value="ECO:0007669"/>
    <property type="project" value="UniProtKB-KW"/>
</dbReference>
<dbReference type="RefSeq" id="XP_056476535.1">
    <property type="nucleotide sequence ID" value="XM_056616178.1"/>
</dbReference>
<dbReference type="InterPro" id="IPR000330">
    <property type="entry name" value="SNF2_N"/>
</dbReference>
<organism evidence="10 11">
    <name type="scientific">Penicillium argentinense</name>
    <dbReference type="NCBI Taxonomy" id="1131581"/>
    <lineage>
        <taxon>Eukaryota</taxon>
        <taxon>Fungi</taxon>
        <taxon>Dikarya</taxon>
        <taxon>Ascomycota</taxon>
        <taxon>Pezizomycotina</taxon>
        <taxon>Eurotiomycetes</taxon>
        <taxon>Eurotiomycetidae</taxon>
        <taxon>Eurotiales</taxon>
        <taxon>Aspergillaceae</taxon>
        <taxon>Penicillium</taxon>
    </lineage>
</organism>
<dbReference type="GO" id="GO:0005524">
    <property type="term" value="F:ATP binding"/>
    <property type="evidence" value="ECO:0007669"/>
    <property type="project" value="UniProtKB-KW"/>
</dbReference>
<evidence type="ECO:0000256" key="4">
    <source>
        <dbReference type="ARBA" id="ARBA00022801"/>
    </source>
</evidence>
<evidence type="ECO:0000256" key="1">
    <source>
        <dbReference type="ARBA" id="ARBA00022723"/>
    </source>
</evidence>
<name>A0A9W9KE43_9EURO</name>
<sequence>MKRVIRGGLCADEVGFGKTTVICGLIDSQFTTDSQRAIEMRAKYKTSHHATLIVTPMNLFTQWAGEIKKFLGCKYKVVLLRNTPTLKKFNESELLKADIVMLSLLPLSIKENIPFLQTILHGIRWNRLVVDEYTYLWDDKQRSEAIKARSKWILSGTPGLKDFTGVKSIAQLLGVHLGIDDDNDIPSKDKRLYRFREKQSGLEKLQMYRPLQSDAWYENRRARAQEFLNRLARQNFTTMKVLLRVHHWIVSLSEDVRQAYSSLYRHLRFQRGDLGKVDREPHGFRDFLNKIIASAQGGGPEDALLKCCQSAPLKEAQYHVKICNDNLEDVNEKLKSWEKFKKKVDKMPESLFVHLRPDLWEMISGALQPDCDDEKIQSEIGEVLQRTVQEFKKRKAGNESTPSAKRVRHGEVSRGTQNRRNPIEDFLDEKWKQSECEELVSLERERLLWKTMLELHEGSRVSCSRCSKGSSRGTSKGKLDKNKLTILRTCGHVLCADCLEKCTYQTCPVEKCHSSTEKVHHVAAAERSAEGCSKLNELVRVITSIPESEQVLLFCQYTDILDKVEAVLTSEKIGFCRANNTGGPISRFQGKVKRNERKPKVLLLRMASMEMAGLYVNPSTKIIYSNVKTEWTNPSFTRNLQCANHVIFLCPIVTDSQEQWEAHMTQAIGRARRCGQKSDCVHIYHILAAEAADMALYLRWQNGQVLAGTDDPVLKAEPGEEEKVYRAPELSFEPEVALDVEVAEGVEQEIEQEGGEEIGDDDENV</sequence>
<dbReference type="InterPro" id="IPR027417">
    <property type="entry name" value="P-loop_NTPase"/>
</dbReference>
<feature type="region of interest" description="Disordered" evidence="8">
    <location>
        <begin position="743"/>
        <end position="765"/>
    </location>
</feature>
<dbReference type="Gene3D" id="3.40.50.300">
    <property type="entry name" value="P-loop containing nucleotide triphosphate hydrolases"/>
    <property type="match status" value="1"/>
</dbReference>
<keyword evidence="5" id="KW-0862">Zinc</keyword>
<evidence type="ECO:0000313" key="10">
    <source>
        <dbReference type="EMBL" id="KAJ5103155.1"/>
    </source>
</evidence>
<dbReference type="OrthoDB" id="423221at2759"/>
<reference evidence="10" key="2">
    <citation type="journal article" date="2023" name="IMA Fungus">
        <title>Comparative genomic study of the Penicillium genus elucidates a diverse pangenome and 15 lateral gene transfer events.</title>
        <authorList>
            <person name="Petersen C."/>
            <person name="Sorensen T."/>
            <person name="Nielsen M.R."/>
            <person name="Sondergaard T.E."/>
            <person name="Sorensen J.L."/>
            <person name="Fitzpatrick D.A."/>
            <person name="Frisvad J.C."/>
            <person name="Nielsen K.L."/>
        </authorList>
    </citation>
    <scope>NUCLEOTIDE SEQUENCE</scope>
    <source>
        <strain evidence="10">IBT 30761</strain>
    </source>
</reference>
<dbReference type="PROSITE" id="PS00518">
    <property type="entry name" value="ZF_RING_1"/>
    <property type="match status" value="1"/>
</dbReference>
<dbReference type="Gene3D" id="3.40.50.10810">
    <property type="entry name" value="Tandem AAA-ATPase domain"/>
    <property type="match status" value="1"/>
</dbReference>
<gene>
    <name evidence="10" type="ORF">N7532_003684</name>
</gene>
<keyword evidence="1" id="KW-0479">Metal-binding</keyword>
<dbReference type="InterPro" id="IPR017907">
    <property type="entry name" value="Znf_RING_CS"/>
</dbReference>
<evidence type="ECO:0000256" key="5">
    <source>
        <dbReference type="ARBA" id="ARBA00022833"/>
    </source>
</evidence>
<keyword evidence="11" id="KW-1185">Reference proteome</keyword>
<evidence type="ECO:0000256" key="7">
    <source>
        <dbReference type="PROSITE-ProRule" id="PRU00175"/>
    </source>
</evidence>
<accession>A0A9W9KE43</accession>
<keyword evidence="3 7" id="KW-0863">Zinc-finger</keyword>
<dbReference type="GeneID" id="81355157"/>
<evidence type="ECO:0000259" key="9">
    <source>
        <dbReference type="PROSITE" id="PS50089"/>
    </source>
</evidence>
<keyword evidence="6" id="KW-0067">ATP-binding</keyword>
<dbReference type="SUPFAM" id="SSF52540">
    <property type="entry name" value="P-loop containing nucleoside triphosphate hydrolases"/>
    <property type="match status" value="3"/>
</dbReference>
<dbReference type="GO" id="GO:0006281">
    <property type="term" value="P:DNA repair"/>
    <property type="evidence" value="ECO:0007669"/>
    <property type="project" value="TreeGrafter"/>
</dbReference>
<keyword evidence="2" id="KW-0547">Nucleotide-binding</keyword>
<evidence type="ECO:0000256" key="8">
    <source>
        <dbReference type="SAM" id="MobiDB-lite"/>
    </source>
</evidence>
<feature type="region of interest" description="Disordered" evidence="8">
    <location>
        <begin position="392"/>
        <end position="419"/>
    </location>
</feature>
<dbReference type="GO" id="GO:0016787">
    <property type="term" value="F:hydrolase activity"/>
    <property type="evidence" value="ECO:0007669"/>
    <property type="project" value="UniProtKB-KW"/>
</dbReference>
<dbReference type="InterPro" id="IPR038718">
    <property type="entry name" value="SNF2-like_sf"/>
</dbReference>
<evidence type="ECO:0000256" key="2">
    <source>
        <dbReference type="ARBA" id="ARBA00022741"/>
    </source>
</evidence>
<dbReference type="EMBL" id="JAPQKI010000004">
    <property type="protein sequence ID" value="KAJ5103155.1"/>
    <property type="molecule type" value="Genomic_DNA"/>
</dbReference>
<dbReference type="PANTHER" id="PTHR45626">
    <property type="entry name" value="TRANSCRIPTION TERMINATION FACTOR 2-RELATED"/>
    <property type="match status" value="1"/>
</dbReference>
<dbReference type="GO" id="GO:0005634">
    <property type="term" value="C:nucleus"/>
    <property type="evidence" value="ECO:0007669"/>
    <property type="project" value="TreeGrafter"/>
</dbReference>
<protein>
    <recommendedName>
        <fullName evidence="9">RING-type domain-containing protein</fullName>
    </recommendedName>
</protein>
<dbReference type="PROSITE" id="PS50089">
    <property type="entry name" value="ZF_RING_2"/>
    <property type="match status" value="1"/>
</dbReference>
<keyword evidence="4" id="KW-0378">Hydrolase</keyword>
<reference evidence="10" key="1">
    <citation type="submission" date="2022-11" db="EMBL/GenBank/DDBJ databases">
        <authorList>
            <person name="Petersen C."/>
        </authorList>
    </citation>
    <scope>NUCLEOTIDE SEQUENCE</scope>
    <source>
        <strain evidence="10">IBT 30761</strain>
    </source>
</reference>
<dbReference type="AlphaFoldDB" id="A0A9W9KE43"/>
<evidence type="ECO:0000256" key="3">
    <source>
        <dbReference type="ARBA" id="ARBA00022771"/>
    </source>
</evidence>
<dbReference type="InterPro" id="IPR050628">
    <property type="entry name" value="SNF2_RAD54_helicase_TF"/>
</dbReference>
<dbReference type="GO" id="GO:0008094">
    <property type="term" value="F:ATP-dependent activity, acting on DNA"/>
    <property type="evidence" value="ECO:0007669"/>
    <property type="project" value="TreeGrafter"/>
</dbReference>
<proteinExistence type="predicted"/>
<dbReference type="CDD" id="cd18793">
    <property type="entry name" value="SF2_C_SNF"/>
    <property type="match status" value="1"/>
</dbReference>
<evidence type="ECO:0000256" key="6">
    <source>
        <dbReference type="ARBA" id="ARBA00022840"/>
    </source>
</evidence>
<dbReference type="InterPro" id="IPR001841">
    <property type="entry name" value="Znf_RING"/>
</dbReference>
<dbReference type="InterPro" id="IPR049730">
    <property type="entry name" value="SNF2/RAD54-like_C"/>
</dbReference>
<evidence type="ECO:0000313" key="11">
    <source>
        <dbReference type="Proteomes" id="UP001149074"/>
    </source>
</evidence>
<dbReference type="Pfam" id="PF00176">
    <property type="entry name" value="SNF2-rel_dom"/>
    <property type="match status" value="1"/>
</dbReference>